<evidence type="ECO:0000259" key="4">
    <source>
        <dbReference type="SMART" id="SM00990"/>
    </source>
</evidence>
<sequence>MPRVKESEIEARLVRGVKALGGVAYKFVSPGNVGVPDRVVVLPGGRVIFVELKAEGGRLSPMQRQQLARLRRLGADACEVKSETGVARFLEECCNRLEGGDAQ</sequence>
<keyword evidence="2" id="KW-0540">Nuclease</keyword>
<feature type="domain" description="VRR-NUC" evidence="4">
    <location>
        <begin position="4"/>
        <end position="84"/>
    </location>
</feature>
<reference evidence="5" key="1">
    <citation type="submission" date="2023-01" db="EMBL/GenBank/DDBJ databases">
        <title>Human gut microbiome strain richness.</title>
        <authorList>
            <person name="Chen-Liaw A."/>
        </authorList>
    </citation>
    <scope>NUCLEOTIDE SEQUENCE</scope>
    <source>
        <strain evidence="5">1001287st1_F4_1001285I_161205</strain>
    </source>
</reference>
<dbReference type="Gene3D" id="3.40.1350.10">
    <property type="match status" value="1"/>
</dbReference>
<evidence type="ECO:0000313" key="5">
    <source>
        <dbReference type="EMBL" id="MDB7935526.1"/>
    </source>
</evidence>
<dbReference type="AlphaFoldDB" id="A0AAW6CLR2"/>
<dbReference type="GO" id="GO:0016788">
    <property type="term" value="F:hydrolase activity, acting on ester bonds"/>
    <property type="evidence" value="ECO:0007669"/>
    <property type="project" value="InterPro"/>
</dbReference>
<dbReference type="EMBL" id="JAQLWV010000046">
    <property type="protein sequence ID" value="MDB7935526.1"/>
    <property type="molecule type" value="Genomic_DNA"/>
</dbReference>
<dbReference type="Proteomes" id="UP001211173">
    <property type="component" value="Unassembled WGS sequence"/>
</dbReference>
<organism evidence="5 6">
    <name type="scientific">Flavonifractor plautii</name>
    <name type="common">Fusobacterium plautii</name>
    <dbReference type="NCBI Taxonomy" id="292800"/>
    <lineage>
        <taxon>Bacteria</taxon>
        <taxon>Bacillati</taxon>
        <taxon>Bacillota</taxon>
        <taxon>Clostridia</taxon>
        <taxon>Eubacteriales</taxon>
        <taxon>Oscillospiraceae</taxon>
        <taxon>Flavonifractor</taxon>
    </lineage>
</organism>
<protein>
    <submittedName>
        <fullName evidence="5">VRR-NUC domain-containing protein</fullName>
    </submittedName>
</protein>
<comment type="cofactor">
    <cofactor evidence="1">
        <name>Mg(2+)</name>
        <dbReference type="ChEBI" id="CHEBI:18420"/>
    </cofactor>
</comment>
<dbReference type="SMART" id="SM00990">
    <property type="entry name" value="VRR_NUC"/>
    <property type="match status" value="1"/>
</dbReference>
<gene>
    <name evidence="5" type="ORF">PNE06_20790</name>
</gene>
<comment type="caution">
    <text evidence="5">The sequence shown here is derived from an EMBL/GenBank/DDBJ whole genome shotgun (WGS) entry which is preliminary data.</text>
</comment>
<dbReference type="InterPro" id="IPR011856">
    <property type="entry name" value="tRNA_endonuc-like_dom_sf"/>
</dbReference>
<dbReference type="GeneID" id="63972489"/>
<dbReference type="GO" id="GO:0003676">
    <property type="term" value="F:nucleic acid binding"/>
    <property type="evidence" value="ECO:0007669"/>
    <property type="project" value="InterPro"/>
</dbReference>
<name>A0AAW6CLR2_FLAPL</name>
<evidence type="ECO:0000256" key="3">
    <source>
        <dbReference type="ARBA" id="ARBA00022801"/>
    </source>
</evidence>
<evidence type="ECO:0000256" key="2">
    <source>
        <dbReference type="ARBA" id="ARBA00022722"/>
    </source>
</evidence>
<evidence type="ECO:0000313" key="6">
    <source>
        <dbReference type="Proteomes" id="UP001211173"/>
    </source>
</evidence>
<dbReference type="GO" id="GO:0004518">
    <property type="term" value="F:nuclease activity"/>
    <property type="evidence" value="ECO:0007669"/>
    <property type="project" value="UniProtKB-KW"/>
</dbReference>
<evidence type="ECO:0000256" key="1">
    <source>
        <dbReference type="ARBA" id="ARBA00001946"/>
    </source>
</evidence>
<accession>A0AAW6CLR2</accession>
<proteinExistence type="predicted"/>
<dbReference type="InterPro" id="IPR014883">
    <property type="entry name" value="VRR_NUC"/>
</dbReference>
<keyword evidence="3" id="KW-0378">Hydrolase</keyword>
<dbReference type="Pfam" id="PF08774">
    <property type="entry name" value="VRR_NUC"/>
    <property type="match status" value="1"/>
</dbReference>
<dbReference type="RefSeq" id="WP_007494980.1">
    <property type="nucleotide sequence ID" value="NZ_BAABZG010000001.1"/>
</dbReference>